<name>A0ABU1JLD0_9PROT</name>
<accession>A0ABU1JLD0</accession>
<evidence type="ECO:0000313" key="5">
    <source>
        <dbReference type="EMBL" id="MDR6289436.1"/>
    </source>
</evidence>
<evidence type="ECO:0000313" key="6">
    <source>
        <dbReference type="Proteomes" id="UP001262410"/>
    </source>
</evidence>
<proteinExistence type="inferred from homology"/>
<evidence type="ECO:0000256" key="2">
    <source>
        <dbReference type="ARBA" id="ARBA00022679"/>
    </source>
</evidence>
<sequence>MIPDIWAMPSGFPELAPGQVQVWRLRTDRDPRAGLALLSPAERRRAEGFRTELMRARHVAAHAAVRLLLGRALGVPGDQLRFGQNAWGKPELVGPDSGGGDLRFNLSHSGDWALVAMARGIDVGVDVELVSDPPPIEVASMVYSAAERAALAALSGPALTAAFYAIWTRKEALSKGLGLGFSIDFASFGVSPEPSLGISRPLLPPKLEAAAGWHLVDLPPIDGAAGALAVPGGDLEVSAWRFEAGLWGL</sequence>
<gene>
    <name evidence="5" type="ORF">E9232_001951</name>
</gene>
<dbReference type="PANTHER" id="PTHR12215:SF10">
    <property type="entry name" value="L-AMINOADIPATE-SEMIALDEHYDE DEHYDROGENASE-PHOSPHOPANTETHEINYL TRANSFERASE"/>
    <property type="match status" value="1"/>
</dbReference>
<evidence type="ECO:0000259" key="4">
    <source>
        <dbReference type="Pfam" id="PF22624"/>
    </source>
</evidence>
<comment type="similarity">
    <text evidence="1">Belongs to the P-Pant transferase superfamily. Gsp/Sfp/HetI/AcpT family.</text>
</comment>
<keyword evidence="2 5" id="KW-0808">Transferase</keyword>
<organism evidence="5 6">
    <name type="scientific">Inquilinus ginsengisoli</name>
    <dbReference type="NCBI Taxonomy" id="363840"/>
    <lineage>
        <taxon>Bacteria</taxon>
        <taxon>Pseudomonadati</taxon>
        <taxon>Pseudomonadota</taxon>
        <taxon>Alphaproteobacteria</taxon>
        <taxon>Rhodospirillales</taxon>
        <taxon>Rhodospirillaceae</taxon>
        <taxon>Inquilinus</taxon>
    </lineage>
</organism>
<comment type="caution">
    <text evidence="5">The sequence shown here is derived from an EMBL/GenBank/DDBJ whole genome shotgun (WGS) entry which is preliminary data.</text>
</comment>
<feature type="domain" description="4'-phosphopantetheinyl transferase" evidence="3">
    <location>
        <begin position="123"/>
        <end position="201"/>
    </location>
</feature>
<feature type="domain" description="4'-phosphopantetheinyl transferase N-terminal" evidence="4">
    <location>
        <begin position="34"/>
        <end position="116"/>
    </location>
</feature>
<dbReference type="Gene3D" id="3.90.470.20">
    <property type="entry name" value="4'-phosphopantetheinyl transferase domain"/>
    <property type="match status" value="1"/>
</dbReference>
<dbReference type="EC" id="2.7.8.-" evidence="5"/>
<evidence type="ECO:0000259" key="3">
    <source>
        <dbReference type="Pfam" id="PF01648"/>
    </source>
</evidence>
<dbReference type="Pfam" id="PF01648">
    <property type="entry name" value="ACPS"/>
    <property type="match status" value="1"/>
</dbReference>
<dbReference type="PANTHER" id="PTHR12215">
    <property type="entry name" value="PHOSPHOPANTETHEINE TRANSFERASE"/>
    <property type="match status" value="1"/>
</dbReference>
<protein>
    <submittedName>
        <fullName evidence="5">4'-phosphopantetheinyl transferase</fullName>
        <ecNumber evidence="5">2.7.8.-</ecNumber>
    </submittedName>
</protein>
<reference evidence="5 6" key="1">
    <citation type="submission" date="2023-07" db="EMBL/GenBank/DDBJ databases">
        <title>Sorghum-associated microbial communities from plants grown in Nebraska, USA.</title>
        <authorList>
            <person name="Schachtman D."/>
        </authorList>
    </citation>
    <scope>NUCLEOTIDE SEQUENCE [LARGE SCALE GENOMIC DNA]</scope>
    <source>
        <strain evidence="5 6">584</strain>
    </source>
</reference>
<dbReference type="Proteomes" id="UP001262410">
    <property type="component" value="Unassembled WGS sequence"/>
</dbReference>
<dbReference type="InterPro" id="IPR037143">
    <property type="entry name" value="4-PPantetheinyl_Trfase_dom_sf"/>
</dbReference>
<dbReference type="EMBL" id="JAVDPW010000003">
    <property type="protein sequence ID" value="MDR6289436.1"/>
    <property type="molecule type" value="Genomic_DNA"/>
</dbReference>
<dbReference type="InterPro" id="IPR050559">
    <property type="entry name" value="P-Pant_transferase_sf"/>
</dbReference>
<dbReference type="InterPro" id="IPR055066">
    <property type="entry name" value="AASDHPPT_N"/>
</dbReference>
<dbReference type="GO" id="GO:0016740">
    <property type="term" value="F:transferase activity"/>
    <property type="evidence" value="ECO:0007669"/>
    <property type="project" value="UniProtKB-KW"/>
</dbReference>
<evidence type="ECO:0000256" key="1">
    <source>
        <dbReference type="ARBA" id="ARBA00010990"/>
    </source>
</evidence>
<dbReference type="Pfam" id="PF22624">
    <property type="entry name" value="AASDHPPT_N"/>
    <property type="match status" value="1"/>
</dbReference>
<dbReference type="InterPro" id="IPR008278">
    <property type="entry name" value="4-PPantetheinyl_Trfase_dom"/>
</dbReference>
<dbReference type="SUPFAM" id="SSF56214">
    <property type="entry name" value="4'-phosphopantetheinyl transferase"/>
    <property type="match status" value="2"/>
</dbReference>
<dbReference type="RefSeq" id="WP_309793727.1">
    <property type="nucleotide sequence ID" value="NZ_JAVDPW010000003.1"/>
</dbReference>
<keyword evidence="6" id="KW-1185">Reference proteome</keyword>